<dbReference type="Proteomes" id="UP000694680">
    <property type="component" value="Chromosome 7"/>
</dbReference>
<keyword evidence="2" id="KW-1185">Reference proteome</keyword>
<accession>A0A8C5N6G2</accession>
<reference evidence="1" key="2">
    <citation type="submission" date="2025-08" db="UniProtKB">
        <authorList>
            <consortium name="Ensembl"/>
        </authorList>
    </citation>
    <scope>IDENTIFICATION</scope>
</reference>
<evidence type="ECO:0008006" key="3">
    <source>
        <dbReference type="Google" id="ProtNLM"/>
    </source>
</evidence>
<name>A0A8C5N6G2_GOUWI</name>
<dbReference type="PANTHER" id="PTHR45913:SF19">
    <property type="entry name" value="LOW QUALITY PROTEIN: ZINC FINGER BED DOMAIN-CONTAINING PROTEIN 5-LIKE"/>
    <property type="match status" value="1"/>
</dbReference>
<dbReference type="AlphaFoldDB" id="A0A8C5N6G2"/>
<reference evidence="1" key="1">
    <citation type="submission" date="2020-06" db="EMBL/GenBank/DDBJ databases">
        <authorList>
            <consortium name="Wellcome Sanger Institute Data Sharing"/>
        </authorList>
    </citation>
    <scope>NUCLEOTIDE SEQUENCE [LARGE SCALE GENOMIC DNA]</scope>
</reference>
<organism evidence="1 2">
    <name type="scientific">Gouania willdenowi</name>
    <name type="common">Blunt-snouted clingfish</name>
    <name type="synonym">Lepadogaster willdenowi</name>
    <dbReference type="NCBI Taxonomy" id="441366"/>
    <lineage>
        <taxon>Eukaryota</taxon>
        <taxon>Metazoa</taxon>
        <taxon>Chordata</taxon>
        <taxon>Craniata</taxon>
        <taxon>Vertebrata</taxon>
        <taxon>Euteleostomi</taxon>
        <taxon>Actinopterygii</taxon>
        <taxon>Neopterygii</taxon>
        <taxon>Teleostei</taxon>
        <taxon>Neoteleostei</taxon>
        <taxon>Acanthomorphata</taxon>
        <taxon>Ovalentaria</taxon>
        <taxon>Blenniimorphae</taxon>
        <taxon>Blenniiformes</taxon>
        <taxon>Gobiesocoidei</taxon>
        <taxon>Gobiesocidae</taxon>
        <taxon>Gobiesocinae</taxon>
        <taxon>Gouania</taxon>
    </lineage>
</organism>
<dbReference type="PANTHER" id="PTHR45913">
    <property type="entry name" value="EPM2A-INTERACTING PROTEIN 1"/>
    <property type="match status" value="1"/>
</dbReference>
<dbReference type="InterPro" id="IPR012337">
    <property type="entry name" value="RNaseH-like_sf"/>
</dbReference>
<evidence type="ECO:0000313" key="1">
    <source>
        <dbReference type="Ensembl" id="ENSGWIP00000032449.1"/>
    </source>
</evidence>
<sequence>MNPTHCSEQINGGRRCLSVSNAHVQEKTQKYTDNYLKFGFTFKERDGIEFPMCVICSTVLSNESMKPSKLQRHLETTHGHLKDENVEYFQTCLKSLQGQQTLMKKSAKVGELALKCTYQVALRIAQKKQPYTIGEDLILPSATDMCKTMYGNDIDINKLKTVPLSDTTIARRIDEMASDVRVQLIEKLRLADAFALQLDESTDVSKDAQLLAFVRFVDQNEMQEEFLFCKRLPERTTSAEIFKVIDVFFRENDISWAKCVALCTDGARAMAGLKSGLIELVRDVAPEVIWTHCMLHREALVAKDMSAELSDVMDFVVKVVNMVKKSALQTRLFSNLCAAEGEEHTGLLYHSEVRRLSCGTVLARVLELRTSIREFLLLQKRTELAALFSDNAWITKLAYLADIFAELNKLNSSMQGRNTLAFQLYDRMEGFVKKMKKWKERVEEGTFSMFPSVDELGDSAVLSPPITHAILAHLEALHGQFRTYFSEADSWRRDKTWIQFPFRDNAADGARLTVTEEDQLIELSTDSTFRNIYETKSLTQFWISCQKVFPQLAAKAMMSLLPFATTYLCESGFLSLTYLKNKFRSRLQPEADMTLCLTTSISPRLDKLCATHQGQTSH</sequence>
<evidence type="ECO:0000313" key="2">
    <source>
        <dbReference type="Proteomes" id="UP000694680"/>
    </source>
</evidence>
<protein>
    <recommendedName>
        <fullName evidence="3">DUF4371 domain-containing protein</fullName>
    </recommendedName>
</protein>
<reference evidence="1" key="3">
    <citation type="submission" date="2025-09" db="UniProtKB">
        <authorList>
            <consortium name="Ensembl"/>
        </authorList>
    </citation>
    <scope>IDENTIFICATION</scope>
</reference>
<dbReference type="SUPFAM" id="SSF53098">
    <property type="entry name" value="Ribonuclease H-like"/>
    <property type="match status" value="1"/>
</dbReference>
<dbReference type="Ensembl" id="ENSGWIT00000035324.1">
    <property type="protein sequence ID" value="ENSGWIP00000032449.1"/>
    <property type="gene ID" value="ENSGWIG00000016710.1"/>
</dbReference>
<proteinExistence type="predicted"/>